<organism evidence="2 3">
    <name type="scientific">Hamadaea flava</name>
    <dbReference type="NCBI Taxonomy" id="1742688"/>
    <lineage>
        <taxon>Bacteria</taxon>
        <taxon>Bacillati</taxon>
        <taxon>Actinomycetota</taxon>
        <taxon>Actinomycetes</taxon>
        <taxon>Micromonosporales</taxon>
        <taxon>Micromonosporaceae</taxon>
        <taxon>Hamadaea</taxon>
    </lineage>
</organism>
<evidence type="ECO:0000256" key="1">
    <source>
        <dbReference type="SAM" id="MobiDB-lite"/>
    </source>
</evidence>
<sequence>MNPLYGKTRTAIAHHPRRTNTAMPPPPTFVDHAQRVLTGLADAITEIEGHQDELDKPALELVQLVGVEVQDITETITGPQPSNLADLVGELTEISTWLSDHATGRPRLVAELTHAIAAAINELIAS</sequence>
<feature type="region of interest" description="Disordered" evidence="1">
    <location>
        <begin position="1"/>
        <end position="26"/>
    </location>
</feature>
<name>A0ABV8LJN6_9ACTN</name>
<proteinExistence type="predicted"/>
<dbReference type="Proteomes" id="UP001595816">
    <property type="component" value="Unassembled WGS sequence"/>
</dbReference>
<reference evidence="3" key="1">
    <citation type="journal article" date="2019" name="Int. J. Syst. Evol. Microbiol.">
        <title>The Global Catalogue of Microorganisms (GCM) 10K type strain sequencing project: providing services to taxonomists for standard genome sequencing and annotation.</title>
        <authorList>
            <consortium name="The Broad Institute Genomics Platform"/>
            <consortium name="The Broad Institute Genome Sequencing Center for Infectious Disease"/>
            <person name="Wu L."/>
            <person name="Ma J."/>
        </authorList>
    </citation>
    <scope>NUCLEOTIDE SEQUENCE [LARGE SCALE GENOMIC DNA]</scope>
    <source>
        <strain evidence="3">CGMCC 4.7289</strain>
    </source>
</reference>
<protein>
    <submittedName>
        <fullName evidence="2">Uncharacterized protein</fullName>
    </submittedName>
</protein>
<comment type="caution">
    <text evidence="2">The sequence shown here is derived from an EMBL/GenBank/DDBJ whole genome shotgun (WGS) entry which is preliminary data.</text>
</comment>
<dbReference type="RefSeq" id="WP_253754456.1">
    <property type="nucleotide sequence ID" value="NZ_JAMZDZ010000001.1"/>
</dbReference>
<accession>A0ABV8LJN6</accession>
<evidence type="ECO:0000313" key="3">
    <source>
        <dbReference type="Proteomes" id="UP001595816"/>
    </source>
</evidence>
<gene>
    <name evidence="2" type="ORF">ACFOZ4_11230</name>
</gene>
<keyword evidence="3" id="KW-1185">Reference proteome</keyword>
<dbReference type="EMBL" id="JBHSAY010000006">
    <property type="protein sequence ID" value="MFC4131176.1"/>
    <property type="molecule type" value="Genomic_DNA"/>
</dbReference>
<evidence type="ECO:0000313" key="2">
    <source>
        <dbReference type="EMBL" id="MFC4131176.1"/>
    </source>
</evidence>